<keyword evidence="7" id="KW-1185">Reference proteome</keyword>
<dbReference type="InterPro" id="IPR002559">
    <property type="entry name" value="Transposase_11"/>
</dbReference>
<evidence type="ECO:0000256" key="1">
    <source>
        <dbReference type="ARBA" id="ARBA00010075"/>
    </source>
</evidence>
<evidence type="ECO:0000313" key="6">
    <source>
        <dbReference type="EMBL" id="CAH1209076.1"/>
    </source>
</evidence>
<organism evidence="6 7">
    <name type="scientific">Paenibacillus plantiphilus</name>
    <dbReference type="NCBI Taxonomy" id="2905650"/>
    <lineage>
        <taxon>Bacteria</taxon>
        <taxon>Bacillati</taxon>
        <taxon>Bacillota</taxon>
        <taxon>Bacilli</taxon>
        <taxon>Bacillales</taxon>
        <taxon>Paenibacillaceae</taxon>
        <taxon>Paenibacillus</taxon>
    </lineage>
</organism>
<sequence>MDNVTQLSVIRQCLSLLPVDVNERLLFDHYAKKLTIHKTIRTFVAAQLQHWSSYAEMESTIRAHPELQRVLGFTSISGSQLSRKLDQIPTELLEDLFHQCATRLKQLKSQPNPGQLAFPWKLRILDSTSLRLPLQLGDWARMSRYESGVKMHLRLLATSPDEAIPEAMIPTTVNVNDRTPAIDLVVESDAIYVMDRGYDKYTRMDEWVERKILFVLRVRDRTFTKEVEVYPVPEHTNIVRDAKVLVGASPSYMEHPLRLVEFHDEQGRLYRILTSVWDQSAEEITHMYKCRWQIELFFKWLKQHVRLVKLYSFKPQAIWNQLYLALITSLLVHEIKRMTQTRRSPWEVLRLLRIYFFKEWSAYESELHRKPSKTSSGRQKSAMKPAISVRTTIGILKPPTQKYS</sequence>
<evidence type="ECO:0000259" key="5">
    <source>
        <dbReference type="Pfam" id="PF01609"/>
    </source>
</evidence>
<reference evidence="6" key="1">
    <citation type="submission" date="2022-01" db="EMBL/GenBank/DDBJ databases">
        <authorList>
            <person name="Criscuolo A."/>
        </authorList>
    </citation>
    <scope>NUCLEOTIDE SEQUENCE</scope>
    <source>
        <strain evidence="6">CIP111893</strain>
    </source>
</reference>
<dbReference type="NCBIfam" id="NF033592">
    <property type="entry name" value="transpos_IS4_1"/>
    <property type="match status" value="1"/>
</dbReference>
<dbReference type="Proteomes" id="UP000838686">
    <property type="component" value="Unassembled WGS sequence"/>
</dbReference>
<dbReference type="Gene3D" id="3.90.350.10">
    <property type="entry name" value="Transposase Inhibitor Protein From Tn5, Chain A, domain 1"/>
    <property type="match status" value="1"/>
</dbReference>
<comment type="similarity">
    <text evidence="1">Belongs to the transposase 11 family.</text>
</comment>
<dbReference type="SUPFAM" id="SSF53098">
    <property type="entry name" value="Ribonuclease H-like"/>
    <property type="match status" value="1"/>
</dbReference>
<proteinExistence type="inferred from homology"/>
<dbReference type="PANTHER" id="PTHR33258">
    <property type="entry name" value="TRANSPOSASE INSL FOR INSERTION SEQUENCE ELEMENT IS186A-RELATED"/>
    <property type="match status" value="1"/>
</dbReference>
<dbReference type="RefSeq" id="WP_236343339.1">
    <property type="nucleotide sequence ID" value="NZ_CAKMMF010000015.1"/>
</dbReference>
<dbReference type="InterPro" id="IPR012337">
    <property type="entry name" value="RNaseH-like_sf"/>
</dbReference>
<dbReference type="PANTHER" id="PTHR33258:SF1">
    <property type="entry name" value="TRANSPOSASE INSL FOR INSERTION SEQUENCE ELEMENT IS186A-RELATED"/>
    <property type="match status" value="1"/>
</dbReference>
<gene>
    <name evidence="6" type="ORF">PAECIP111893_02975</name>
</gene>
<keyword evidence="2" id="KW-0815">Transposition</keyword>
<comment type="caution">
    <text evidence="6">The sequence shown here is derived from an EMBL/GenBank/DDBJ whole genome shotgun (WGS) entry which is preliminary data.</text>
</comment>
<keyword evidence="3" id="KW-0238">DNA-binding</keyword>
<dbReference type="EMBL" id="CAKMMF010000015">
    <property type="protein sequence ID" value="CAH1209076.1"/>
    <property type="molecule type" value="Genomic_DNA"/>
</dbReference>
<name>A0ABN8GGZ0_9BACL</name>
<evidence type="ECO:0000256" key="3">
    <source>
        <dbReference type="ARBA" id="ARBA00023125"/>
    </source>
</evidence>
<protein>
    <submittedName>
        <fullName evidence="6">IS4 family transposase ISDre1</fullName>
    </submittedName>
</protein>
<dbReference type="Pfam" id="PF01609">
    <property type="entry name" value="DDE_Tnp_1"/>
    <property type="match status" value="1"/>
</dbReference>
<evidence type="ECO:0000256" key="4">
    <source>
        <dbReference type="ARBA" id="ARBA00023172"/>
    </source>
</evidence>
<feature type="domain" description="Transposase IS4-like" evidence="5">
    <location>
        <begin position="122"/>
        <end position="330"/>
    </location>
</feature>
<evidence type="ECO:0000256" key="2">
    <source>
        <dbReference type="ARBA" id="ARBA00022578"/>
    </source>
</evidence>
<evidence type="ECO:0000313" key="7">
    <source>
        <dbReference type="Proteomes" id="UP000838686"/>
    </source>
</evidence>
<accession>A0ABN8GGZ0</accession>
<keyword evidence="4" id="KW-0233">DNA recombination</keyword>
<dbReference type="InterPro" id="IPR047952">
    <property type="entry name" value="Transpos_IS4"/>
</dbReference>